<dbReference type="SUPFAM" id="SSF55874">
    <property type="entry name" value="ATPase domain of HSP90 chaperone/DNA topoisomerase II/histidine kinase"/>
    <property type="match status" value="1"/>
</dbReference>
<dbReference type="Pfam" id="PF02518">
    <property type="entry name" value="HATPase_c"/>
    <property type="match status" value="1"/>
</dbReference>
<protein>
    <submittedName>
        <fullName evidence="5">Signal transduction histidine kinase</fullName>
    </submittedName>
</protein>
<accession>A0ABR9LDX4</accession>
<evidence type="ECO:0000313" key="6">
    <source>
        <dbReference type="Proteomes" id="UP000656548"/>
    </source>
</evidence>
<organism evidence="5 6">
    <name type="scientific">Amycolatopsis roodepoortensis</name>
    <dbReference type="NCBI Taxonomy" id="700274"/>
    <lineage>
        <taxon>Bacteria</taxon>
        <taxon>Bacillati</taxon>
        <taxon>Actinomycetota</taxon>
        <taxon>Actinomycetes</taxon>
        <taxon>Pseudonocardiales</taxon>
        <taxon>Pseudonocardiaceae</taxon>
        <taxon>Amycolatopsis</taxon>
    </lineage>
</organism>
<name>A0ABR9LDX4_9PSEU</name>
<dbReference type="Gene3D" id="3.30.565.10">
    <property type="entry name" value="Histidine kinase-like ATPase, C-terminal domain"/>
    <property type="match status" value="1"/>
</dbReference>
<dbReference type="InterPro" id="IPR036890">
    <property type="entry name" value="HATPase_C_sf"/>
</dbReference>
<gene>
    <name evidence="5" type="ORF">H4W30_005946</name>
</gene>
<proteinExistence type="predicted"/>
<evidence type="ECO:0000256" key="2">
    <source>
        <dbReference type="ARBA" id="ARBA00022777"/>
    </source>
</evidence>
<dbReference type="EMBL" id="JADBEJ010000005">
    <property type="protein sequence ID" value="MBE1578886.1"/>
    <property type="molecule type" value="Genomic_DNA"/>
</dbReference>
<evidence type="ECO:0000256" key="3">
    <source>
        <dbReference type="ARBA" id="ARBA00023012"/>
    </source>
</evidence>
<dbReference type="InterPro" id="IPR003594">
    <property type="entry name" value="HATPase_dom"/>
</dbReference>
<evidence type="ECO:0000313" key="5">
    <source>
        <dbReference type="EMBL" id="MBE1578886.1"/>
    </source>
</evidence>
<keyword evidence="6" id="KW-1185">Reference proteome</keyword>
<dbReference type="CDD" id="cd16917">
    <property type="entry name" value="HATPase_UhpB-NarQ-NarX-like"/>
    <property type="match status" value="1"/>
</dbReference>
<keyword evidence="2 5" id="KW-0418">Kinase</keyword>
<dbReference type="RefSeq" id="WP_192745759.1">
    <property type="nucleotide sequence ID" value="NZ_JADBEJ010000005.1"/>
</dbReference>
<sequence length="363" mass="38322">MAGEARRLLTGFGRRYAVAVRVATLPPIAAIGLLRSSPDEFAATAVVVAVAVVWTCAQGWWPRRAPVAVDVVVLLGLCLTVFWTDAEADGNTGWLRLLVVFACVTWQWHTPPLTGGLAALIAGGGMLVVFDAAGLRLTASQLWVPAMAAMSRVAWVLVTRAAERADRTAAEAEQVRREAAVAAAVRAGERELANSLHDTAATTLLMVGLGQVPPDADWLAPQARRDLARLRSLDDGRTSPEADLVELLRADLDNGHLTVELDVPPRLSLPSEVAGAIAGAVREALNNVRRHAGTDRAGVRLSGDAQALSVEISDEGKGFAADQATARRGLRESVHGRMNRVGGTATITSAEGAGTVVRLKWPA</sequence>
<evidence type="ECO:0000256" key="1">
    <source>
        <dbReference type="ARBA" id="ARBA00022679"/>
    </source>
</evidence>
<feature type="domain" description="Histidine kinase/HSP90-like ATPase" evidence="4">
    <location>
        <begin position="280"/>
        <end position="362"/>
    </location>
</feature>
<reference evidence="5 6" key="1">
    <citation type="submission" date="2020-10" db="EMBL/GenBank/DDBJ databases">
        <title>Sequencing the genomes of 1000 actinobacteria strains.</title>
        <authorList>
            <person name="Klenk H.-P."/>
        </authorList>
    </citation>
    <scope>NUCLEOTIDE SEQUENCE [LARGE SCALE GENOMIC DNA]</scope>
    <source>
        <strain evidence="5 6">DSM 46661</strain>
    </source>
</reference>
<keyword evidence="3" id="KW-0902">Two-component regulatory system</keyword>
<dbReference type="PANTHER" id="PTHR24421">
    <property type="entry name" value="NITRATE/NITRITE SENSOR PROTEIN NARX-RELATED"/>
    <property type="match status" value="1"/>
</dbReference>
<dbReference type="Proteomes" id="UP000656548">
    <property type="component" value="Unassembled WGS sequence"/>
</dbReference>
<dbReference type="GO" id="GO:0016301">
    <property type="term" value="F:kinase activity"/>
    <property type="evidence" value="ECO:0007669"/>
    <property type="project" value="UniProtKB-KW"/>
</dbReference>
<comment type="caution">
    <text evidence="5">The sequence shown here is derived from an EMBL/GenBank/DDBJ whole genome shotgun (WGS) entry which is preliminary data.</text>
</comment>
<dbReference type="InterPro" id="IPR050482">
    <property type="entry name" value="Sensor_HK_TwoCompSys"/>
</dbReference>
<keyword evidence="1" id="KW-0808">Transferase</keyword>
<evidence type="ECO:0000259" key="4">
    <source>
        <dbReference type="Pfam" id="PF02518"/>
    </source>
</evidence>